<feature type="compositionally biased region" description="Basic and acidic residues" evidence="2">
    <location>
        <begin position="725"/>
        <end position="740"/>
    </location>
</feature>
<dbReference type="GO" id="GO:0006897">
    <property type="term" value="P:endocytosis"/>
    <property type="evidence" value="ECO:0007669"/>
    <property type="project" value="TreeGrafter"/>
</dbReference>
<feature type="compositionally biased region" description="Polar residues" evidence="2">
    <location>
        <begin position="831"/>
        <end position="843"/>
    </location>
</feature>
<feature type="region of interest" description="Disordered" evidence="2">
    <location>
        <begin position="342"/>
        <end position="379"/>
    </location>
</feature>
<keyword evidence="1" id="KW-0175">Coiled coil</keyword>
<feature type="region of interest" description="Disordered" evidence="2">
    <location>
        <begin position="285"/>
        <end position="321"/>
    </location>
</feature>
<dbReference type="Proteomes" id="UP000799118">
    <property type="component" value="Unassembled WGS sequence"/>
</dbReference>
<dbReference type="GO" id="GO:0070941">
    <property type="term" value="P:eisosome assembly"/>
    <property type="evidence" value="ECO:0007669"/>
    <property type="project" value="TreeGrafter"/>
</dbReference>
<feature type="compositionally biased region" description="Polar residues" evidence="2">
    <location>
        <begin position="1084"/>
        <end position="1096"/>
    </location>
</feature>
<evidence type="ECO:0000313" key="3">
    <source>
        <dbReference type="EMBL" id="KAE9392993.1"/>
    </source>
</evidence>
<feature type="compositionally biased region" description="Low complexity" evidence="2">
    <location>
        <begin position="647"/>
        <end position="669"/>
    </location>
</feature>
<feature type="compositionally biased region" description="Pro residues" evidence="2">
    <location>
        <begin position="896"/>
        <end position="910"/>
    </location>
</feature>
<dbReference type="EMBL" id="ML769583">
    <property type="protein sequence ID" value="KAE9392993.1"/>
    <property type="molecule type" value="Genomic_DNA"/>
</dbReference>
<dbReference type="InterPro" id="IPR027267">
    <property type="entry name" value="AH/BAR_dom_sf"/>
</dbReference>
<dbReference type="GO" id="GO:0008289">
    <property type="term" value="F:lipid binding"/>
    <property type="evidence" value="ECO:0007669"/>
    <property type="project" value="TreeGrafter"/>
</dbReference>
<evidence type="ECO:0000313" key="4">
    <source>
        <dbReference type="Proteomes" id="UP000799118"/>
    </source>
</evidence>
<dbReference type="GO" id="GO:0005886">
    <property type="term" value="C:plasma membrane"/>
    <property type="evidence" value="ECO:0007669"/>
    <property type="project" value="TreeGrafter"/>
</dbReference>
<feature type="compositionally biased region" description="Pro residues" evidence="2">
    <location>
        <begin position="637"/>
        <end position="646"/>
    </location>
</feature>
<feature type="compositionally biased region" description="Low complexity" evidence="2">
    <location>
        <begin position="911"/>
        <end position="930"/>
    </location>
</feature>
<gene>
    <name evidence="3" type="ORF">BT96DRAFT_999887</name>
</gene>
<proteinExistence type="predicted"/>
<organism evidence="3 4">
    <name type="scientific">Gymnopus androsaceus JB14</name>
    <dbReference type="NCBI Taxonomy" id="1447944"/>
    <lineage>
        <taxon>Eukaryota</taxon>
        <taxon>Fungi</taxon>
        <taxon>Dikarya</taxon>
        <taxon>Basidiomycota</taxon>
        <taxon>Agaricomycotina</taxon>
        <taxon>Agaricomycetes</taxon>
        <taxon>Agaricomycetidae</taxon>
        <taxon>Agaricales</taxon>
        <taxon>Marasmiineae</taxon>
        <taxon>Omphalotaceae</taxon>
        <taxon>Gymnopus</taxon>
    </lineage>
</organism>
<feature type="coiled-coil region" evidence="1">
    <location>
        <begin position="101"/>
        <end position="183"/>
    </location>
</feature>
<feature type="compositionally biased region" description="Pro residues" evidence="2">
    <location>
        <begin position="955"/>
        <end position="971"/>
    </location>
</feature>
<feature type="compositionally biased region" description="Low complexity" evidence="2">
    <location>
        <begin position="1059"/>
        <end position="1071"/>
    </location>
</feature>
<feature type="compositionally biased region" description="Polar residues" evidence="2">
    <location>
        <begin position="345"/>
        <end position="360"/>
    </location>
</feature>
<dbReference type="PANTHER" id="PTHR31962:SF6">
    <property type="entry name" value="EISOSOME COMPONENT PIL1-DOMAIN-CONTAINING PROTEIN"/>
    <property type="match status" value="1"/>
</dbReference>
<protein>
    <submittedName>
        <fullName evidence="3">Uncharacterized protein</fullName>
    </submittedName>
</protein>
<keyword evidence="4" id="KW-1185">Reference proteome</keyword>
<dbReference type="GO" id="GO:0036286">
    <property type="term" value="C:eisosome filament"/>
    <property type="evidence" value="ECO:0007669"/>
    <property type="project" value="TreeGrafter"/>
</dbReference>
<feature type="compositionally biased region" description="Polar residues" evidence="2">
    <location>
        <begin position="988"/>
        <end position="999"/>
    </location>
</feature>
<feature type="compositionally biased region" description="Basic and acidic residues" evidence="2">
    <location>
        <begin position="764"/>
        <end position="775"/>
    </location>
</feature>
<evidence type="ECO:0000256" key="2">
    <source>
        <dbReference type="SAM" id="MobiDB-lite"/>
    </source>
</evidence>
<dbReference type="Gene3D" id="1.20.1270.60">
    <property type="entry name" value="Arfaptin homology (AH) domain/BAR domain"/>
    <property type="match status" value="1"/>
</dbReference>
<sequence length="1106" mass="117567">MSANGVASFTSRLRNRTLAIPASRHSNHYQLRQALVVLMDLITAEKTVLVSLQRLSSDLTRASDMLKAWAVNEEDELGDILGASSELFKQFSLALYQYSSYQEAMREHMKAVRDREEALEELKRRHRTLFAKMEAADRKVGSGSKSKNLAEQKELSNRIREQVRALDEDIKREESALMDYKRRKARAWMEIKFAGLMECCEKGSVSCDFGKLVINEISDQSTQPGAPRPPYTKQDKVRSILQAGMQSVEKVTFSSFSLGSNPRDFVARSRATSVSSMYEELASLPPSYVPQSPSHLRNDSTESSSSGASSDFSSSDNQYASSLSEYPIPSISSAVFQDDAVRPDTVSNGVPNPTPNQTPTADIEDVAAPQPQPETVASSAPLRARISSLQVDGFEQRPAAGGPGLLAGGRGRGRGGNFAAFPVKRRIPTGTDRSVAQSAYGSVQGIEPLVPNSSVIGRRSSAVLAESTSKPLEKPLDVLSEEEPVEPASPMESKTPTKSSMSPTISSFINAAFDSPPEATSSTVVAQPTSSPSEPEPQISEEGIEIDVSTPRPFLPSPRFSTHFTTKAYFELLSQQPQEPPPPLPSLPASLPTSSLPSGLGISTSVVGENDVHEANERAALGIESPTGSEPTTPRAIPAPPVPKPFQFPSEPVSVPTVEPQPTVESEPVVETKAEAESNPVVETEAEADSKPTVESELAGESDSTAEPEPEVESKPTVESELTVESERSEGESKSIRESVESPIGTSERSLELLLVQLNADSKPLPEVERDDRKPAPSRVRFASNPVEIYPKSPAASLFTLDYVEDDRPFFVDSEDPVPKIPTDPSKSGDLASTVSETSQPQVIPNEPSTESSSTIEDSTVDSASESHPEQNIMDLLNAATLKASSIIATLNASKTPPPLSSRSPSPSPSSVPSSSLSSEIIYSPSPSVPLKGTPIRSSTLAGYLASVSGRSSPVTPPAPASFPPPAPAPSVPSSLGVSKTPFGLGRKTSTMKKMSLPSSPYPQRRAQGSPSLSRIGEQPPVVSDKTTGPSGSLSRSSSANATVPNNGGVGSLETGNQTTTVRRTLSRSSSANASVPNDGRVGSSPQNGPASNQPSAVRRISPPAA</sequence>
<feature type="region of interest" description="Disordered" evidence="2">
    <location>
        <begin position="810"/>
        <end position="876"/>
    </location>
</feature>
<feature type="compositionally biased region" description="Low complexity" evidence="2">
    <location>
        <begin position="849"/>
        <end position="863"/>
    </location>
</feature>
<feature type="region of interest" description="Disordered" evidence="2">
    <location>
        <begin position="893"/>
        <end position="1106"/>
    </location>
</feature>
<evidence type="ECO:0000256" key="1">
    <source>
        <dbReference type="SAM" id="Coils"/>
    </source>
</evidence>
<feature type="region of interest" description="Disordered" evidence="2">
    <location>
        <begin position="462"/>
        <end position="787"/>
    </location>
</feature>
<feature type="compositionally biased region" description="Low complexity" evidence="2">
    <location>
        <begin position="493"/>
        <end position="507"/>
    </location>
</feature>
<reference evidence="3" key="1">
    <citation type="journal article" date="2019" name="Environ. Microbiol.">
        <title>Fungal ecological strategies reflected in gene transcription - a case study of two litter decomposers.</title>
        <authorList>
            <person name="Barbi F."/>
            <person name="Kohler A."/>
            <person name="Barry K."/>
            <person name="Baskaran P."/>
            <person name="Daum C."/>
            <person name="Fauchery L."/>
            <person name="Ihrmark K."/>
            <person name="Kuo A."/>
            <person name="LaButti K."/>
            <person name="Lipzen A."/>
            <person name="Morin E."/>
            <person name="Grigoriev I.V."/>
            <person name="Henrissat B."/>
            <person name="Lindahl B."/>
            <person name="Martin F."/>
        </authorList>
    </citation>
    <scope>NUCLEOTIDE SEQUENCE</scope>
    <source>
        <strain evidence="3">JB14</strain>
    </source>
</reference>
<dbReference type="InterPro" id="IPR028245">
    <property type="entry name" value="PIL1/LSP1"/>
</dbReference>
<feature type="compositionally biased region" description="Polar residues" evidence="2">
    <location>
        <begin position="518"/>
        <end position="527"/>
    </location>
</feature>
<feature type="compositionally biased region" description="Low complexity" evidence="2">
    <location>
        <begin position="587"/>
        <end position="598"/>
    </location>
</feature>
<name>A0A6A4H5L2_9AGAR</name>
<feature type="compositionally biased region" description="Acidic residues" evidence="2">
    <location>
        <begin position="698"/>
        <end position="711"/>
    </location>
</feature>
<dbReference type="PANTHER" id="PTHR31962">
    <property type="entry name" value="SPHINGOLIPID LONG CHAIN BASE-RESPONSIVE PROTEIN PIL1"/>
    <property type="match status" value="1"/>
</dbReference>
<feature type="compositionally biased region" description="Low complexity" evidence="2">
    <location>
        <begin position="528"/>
        <end position="541"/>
    </location>
</feature>
<dbReference type="OrthoDB" id="5599269at2759"/>
<dbReference type="Pfam" id="PF13805">
    <property type="entry name" value="Pil1"/>
    <property type="match status" value="1"/>
</dbReference>
<feature type="compositionally biased region" description="Low complexity" evidence="2">
    <location>
        <begin position="301"/>
        <end position="321"/>
    </location>
</feature>
<accession>A0A6A4H5L2</accession>
<dbReference type="AlphaFoldDB" id="A0A6A4H5L2"/>